<evidence type="ECO:0000256" key="9">
    <source>
        <dbReference type="SAM" id="Phobius"/>
    </source>
</evidence>
<evidence type="ECO:0000256" key="2">
    <source>
        <dbReference type="ARBA" id="ARBA00022448"/>
    </source>
</evidence>
<accession>A0A0G3GX03</accession>
<dbReference type="EMBL" id="CP011542">
    <property type="protein sequence ID" value="AKK05666.1"/>
    <property type="molecule type" value="Genomic_DNA"/>
</dbReference>
<dbReference type="Proteomes" id="UP000035199">
    <property type="component" value="Chromosome"/>
</dbReference>
<feature type="transmembrane region" description="Helical" evidence="9">
    <location>
        <begin position="150"/>
        <end position="169"/>
    </location>
</feature>
<keyword evidence="12" id="KW-1185">Reference proteome</keyword>
<feature type="transmembrane region" description="Helical" evidence="9">
    <location>
        <begin position="214"/>
        <end position="238"/>
    </location>
</feature>
<sequence length="413" mass="43346">MTASSSSRQRPFAAWLYLGSALSSSLGNSVANIVWPWLVLQRTGDPAAAGLVATIIFIPSIVFALVGGHLIDTIGRKPMSIISDTISAASVVGLILVDWYLGLNLWWFIIIGIIGAVGDIPGAAARNALVGEVSATSGKSLDWLAGVNQGLMGISFFIGPAAAGILLTVLPVSSILWITAGCSGLAAVLTMLIRLNAVPNTDGSQENVFQGWRAWLTIIADAPIRLLAISGGIAQILVMPYLMVLLPAHFESIDAPASMGFAFSAYAVGMVIGGVCIARVGTARRRFLWTISTVLYTISFVLMAWLHNSYAVIAGMAIAGLGSGFQGPLITVLVTEYVVESLRGRAFSLFTAISLFAAPIGLSITTVALGFVDIYAVAIGCAILWAIAAVWFIAEGMRVIADPDRTPEAVPEH</sequence>
<feature type="domain" description="Major facilitator superfamily (MFS) profile" evidence="10">
    <location>
        <begin position="216"/>
        <end position="413"/>
    </location>
</feature>
<dbReference type="GO" id="GO:0022857">
    <property type="term" value="F:transmembrane transporter activity"/>
    <property type="evidence" value="ECO:0007669"/>
    <property type="project" value="InterPro"/>
</dbReference>
<organism evidence="11 12">
    <name type="scientific">Corynebacterium mustelae</name>
    <dbReference type="NCBI Taxonomy" id="571915"/>
    <lineage>
        <taxon>Bacteria</taxon>
        <taxon>Bacillati</taxon>
        <taxon>Actinomycetota</taxon>
        <taxon>Actinomycetes</taxon>
        <taxon>Mycobacteriales</taxon>
        <taxon>Corynebacteriaceae</taxon>
        <taxon>Corynebacterium</taxon>
    </lineage>
</organism>
<evidence type="ECO:0000256" key="1">
    <source>
        <dbReference type="ARBA" id="ARBA00004429"/>
    </source>
</evidence>
<keyword evidence="2" id="KW-0813">Transport</keyword>
<dbReference type="Pfam" id="PF07690">
    <property type="entry name" value="MFS_1"/>
    <property type="match status" value="1"/>
</dbReference>
<protein>
    <recommendedName>
        <fullName evidence="8">Multidrug efflux pump Tap</fullName>
    </recommendedName>
</protein>
<reference evidence="12" key="2">
    <citation type="submission" date="2015-05" db="EMBL/GenBank/DDBJ databases">
        <title>Complete genome sequence of Corynebacterium mustelae DSM 45274, isolated from various tissues of a male ferret with lethal sepsis.</title>
        <authorList>
            <person name="Ruckert C."/>
            <person name="Albersmeier A."/>
            <person name="Winkler A."/>
            <person name="Tauch A."/>
        </authorList>
    </citation>
    <scope>NUCLEOTIDE SEQUENCE [LARGE SCALE GENOMIC DNA]</scope>
    <source>
        <strain evidence="12">DSM 45274</strain>
    </source>
</reference>
<evidence type="ECO:0000256" key="3">
    <source>
        <dbReference type="ARBA" id="ARBA00022475"/>
    </source>
</evidence>
<dbReference type="Gene3D" id="1.20.1250.20">
    <property type="entry name" value="MFS general substrate transporter like domains"/>
    <property type="match status" value="1"/>
</dbReference>
<dbReference type="InterPro" id="IPR005829">
    <property type="entry name" value="Sugar_transporter_CS"/>
</dbReference>
<comment type="subcellular location">
    <subcellularLocation>
        <location evidence="1">Cell inner membrane</location>
        <topology evidence="1">Multi-pass membrane protein</topology>
    </subcellularLocation>
</comment>
<feature type="transmembrane region" description="Helical" evidence="9">
    <location>
        <begin position="79"/>
        <end position="100"/>
    </location>
</feature>
<gene>
    <name evidence="11" type="ORF">CMUST_06655</name>
</gene>
<dbReference type="OrthoDB" id="3177993at2"/>
<dbReference type="AlphaFoldDB" id="A0A0G3GX03"/>
<dbReference type="SUPFAM" id="SSF103473">
    <property type="entry name" value="MFS general substrate transporter"/>
    <property type="match status" value="1"/>
</dbReference>
<evidence type="ECO:0000313" key="11">
    <source>
        <dbReference type="EMBL" id="AKK05666.1"/>
    </source>
</evidence>
<evidence type="ECO:0000256" key="5">
    <source>
        <dbReference type="ARBA" id="ARBA00022989"/>
    </source>
</evidence>
<name>A0A0G3GX03_9CORY</name>
<dbReference type="STRING" id="571915.CMUST_06655"/>
<dbReference type="RefSeq" id="WP_047261836.1">
    <property type="nucleotide sequence ID" value="NZ_CP011542.1"/>
</dbReference>
<keyword evidence="5 9" id="KW-1133">Transmembrane helix</keyword>
<evidence type="ECO:0000256" key="6">
    <source>
        <dbReference type="ARBA" id="ARBA00023136"/>
    </source>
</evidence>
<feature type="transmembrane region" description="Helical" evidence="9">
    <location>
        <begin position="312"/>
        <end position="334"/>
    </location>
</feature>
<dbReference type="PANTHER" id="PTHR23513:SF9">
    <property type="entry name" value="ENTEROBACTIN EXPORTER ENTS"/>
    <property type="match status" value="1"/>
</dbReference>
<evidence type="ECO:0000259" key="10">
    <source>
        <dbReference type="PROSITE" id="PS50850"/>
    </source>
</evidence>
<keyword evidence="3" id="KW-1003">Cell membrane</keyword>
<reference evidence="11 12" key="1">
    <citation type="journal article" date="2015" name="Genome Announc.">
        <title>Complete Genome Sequence of the Type Strain Corynebacterium mustelae DSM 45274, Isolated from Various Tissues of a Male Ferret with Lethal Sepsis.</title>
        <authorList>
            <person name="Ruckert C."/>
            <person name="Eimer J."/>
            <person name="Winkler A."/>
            <person name="Tauch A."/>
        </authorList>
    </citation>
    <scope>NUCLEOTIDE SEQUENCE [LARGE SCALE GENOMIC DNA]</scope>
    <source>
        <strain evidence="11 12">DSM 45274</strain>
    </source>
</reference>
<dbReference type="InterPro" id="IPR020846">
    <property type="entry name" value="MFS_dom"/>
</dbReference>
<keyword evidence="6 9" id="KW-0472">Membrane</keyword>
<feature type="transmembrane region" description="Helical" evidence="9">
    <location>
        <begin position="47"/>
        <end position="67"/>
    </location>
</feature>
<evidence type="ECO:0000313" key="12">
    <source>
        <dbReference type="Proteomes" id="UP000035199"/>
    </source>
</evidence>
<dbReference type="PANTHER" id="PTHR23513">
    <property type="entry name" value="INTEGRAL MEMBRANE EFFLUX PROTEIN-RELATED"/>
    <property type="match status" value="1"/>
</dbReference>
<dbReference type="PROSITE" id="PS00217">
    <property type="entry name" value="SUGAR_TRANSPORT_2"/>
    <property type="match status" value="1"/>
</dbReference>
<feature type="transmembrane region" description="Helical" evidence="9">
    <location>
        <begin position="175"/>
        <end position="193"/>
    </location>
</feature>
<dbReference type="CDD" id="cd06173">
    <property type="entry name" value="MFS_MefA_like"/>
    <property type="match status" value="1"/>
</dbReference>
<dbReference type="InterPro" id="IPR011701">
    <property type="entry name" value="MFS"/>
</dbReference>
<dbReference type="KEGG" id="cmv:CMUST_06655"/>
<feature type="transmembrane region" description="Helical" evidence="9">
    <location>
        <begin position="287"/>
        <end position="306"/>
    </location>
</feature>
<evidence type="ECO:0000256" key="7">
    <source>
        <dbReference type="ARBA" id="ARBA00038075"/>
    </source>
</evidence>
<dbReference type="GO" id="GO:0005886">
    <property type="term" value="C:plasma membrane"/>
    <property type="evidence" value="ECO:0007669"/>
    <property type="project" value="UniProtKB-SubCell"/>
</dbReference>
<feature type="transmembrane region" description="Helical" evidence="9">
    <location>
        <begin position="374"/>
        <end position="394"/>
    </location>
</feature>
<evidence type="ECO:0000256" key="8">
    <source>
        <dbReference type="ARBA" id="ARBA00040914"/>
    </source>
</evidence>
<feature type="transmembrane region" description="Helical" evidence="9">
    <location>
        <begin position="12"/>
        <end position="35"/>
    </location>
</feature>
<comment type="similarity">
    <text evidence="7">Belongs to the major facilitator superfamily. Drug:H(+) antiporter-3 (DHA3) (TC 2.A.1.21) family.</text>
</comment>
<dbReference type="InterPro" id="IPR036259">
    <property type="entry name" value="MFS_trans_sf"/>
</dbReference>
<dbReference type="PATRIC" id="fig|571915.4.peg.1416"/>
<keyword evidence="4 9" id="KW-0812">Transmembrane</keyword>
<feature type="transmembrane region" description="Helical" evidence="9">
    <location>
        <begin position="106"/>
        <end position="129"/>
    </location>
</feature>
<feature type="transmembrane region" description="Helical" evidence="9">
    <location>
        <begin position="346"/>
        <end position="368"/>
    </location>
</feature>
<evidence type="ECO:0000256" key="4">
    <source>
        <dbReference type="ARBA" id="ARBA00022692"/>
    </source>
</evidence>
<feature type="transmembrane region" description="Helical" evidence="9">
    <location>
        <begin position="258"/>
        <end position="280"/>
    </location>
</feature>
<dbReference type="PROSITE" id="PS50850">
    <property type="entry name" value="MFS"/>
    <property type="match status" value="1"/>
</dbReference>
<proteinExistence type="inferred from homology"/>